<protein>
    <submittedName>
        <fullName evidence="5">Diamine N-acetyltransferase</fullName>
    </submittedName>
</protein>
<dbReference type="KEGG" id="alti:ALE3EI_1086"/>
<evidence type="ECO:0000259" key="4">
    <source>
        <dbReference type="PROSITE" id="PS51186"/>
    </source>
</evidence>
<dbReference type="FunFam" id="3.40.630.30:FF:000064">
    <property type="entry name" value="GNAT family acetyltransferase"/>
    <property type="match status" value="1"/>
</dbReference>
<keyword evidence="6" id="KW-1185">Reference proteome</keyword>
<name>A0A7G8PTJ3_9FLAO</name>
<evidence type="ECO:0000256" key="3">
    <source>
        <dbReference type="ARBA" id="ARBA00023315"/>
    </source>
</evidence>
<dbReference type="RefSeq" id="WP_186991729.1">
    <property type="nucleotide sequence ID" value="NZ_CP052909.1"/>
</dbReference>
<dbReference type="InterPro" id="IPR017255">
    <property type="entry name" value="AcTrfase_GNAT_prd"/>
</dbReference>
<sequence>MEIKIRKALKEDMPEVMELIHELAVFEKQPDAVEVTVAELQKEGFGEDPMFLCFVAEVNEEIVGMALVYFRFSTWKGRTVHLEDLVVKENMRSKGVGERLYRRVLEYALEQGVKRVQWVVLDWNEGAVNFYKRTGASILEDWKLVEMEPPEIKNYLNKA</sequence>
<dbReference type="InterPro" id="IPR000182">
    <property type="entry name" value="GNAT_dom"/>
</dbReference>
<keyword evidence="3" id="KW-0012">Acyltransferase</keyword>
<organism evidence="5 6">
    <name type="scientific">Constantimarinum furrinae</name>
    <dbReference type="NCBI Taxonomy" id="2562285"/>
    <lineage>
        <taxon>Bacteria</taxon>
        <taxon>Pseudomonadati</taxon>
        <taxon>Bacteroidota</taxon>
        <taxon>Flavobacteriia</taxon>
        <taxon>Flavobacteriales</taxon>
        <taxon>Flavobacteriaceae</taxon>
        <taxon>Altibacter/Constantimarinum group</taxon>
        <taxon>Constantimarinum</taxon>
    </lineage>
</organism>
<dbReference type="CDD" id="cd04301">
    <property type="entry name" value="NAT_SF"/>
    <property type="match status" value="1"/>
</dbReference>
<dbReference type="PROSITE" id="PS51186">
    <property type="entry name" value="GNAT"/>
    <property type="match status" value="1"/>
</dbReference>
<dbReference type="InterPro" id="IPR051016">
    <property type="entry name" value="Diverse_Substrate_AcTransf"/>
</dbReference>
<evidence type="ECO:0000256" key="1">
    <source>
        <dbReference type="ARBA" id="ARBA00008694"/>
    </source>
</evidence>
<reference evidence="5 6" key="1">
    <citation type="submission" date="2020-04" db="EMBL/GenBank/DDBJ databases">
        <title>Genome sequence of Altibacter aquimarinus strain ALE3EI.</title>
        <authorList>
            <person name="Oh H.-M."/>
            <person name="Jang D."/>
        </authorList>
    </citation>
    <scope>NUCLEOTIDE SEQUENCE [LARGE SCALE GENOMIC DNA]</scope>
    <source>
        <strain evidence="5 6">ALE3EI</strain>
    </source>
</reference>
<keyword evidence="2 5" id="KW-0808">Transferase</keyword>
<dbReference type="PANTHER" id="PTHR10545:SF29">
    <property type="entry name" value="GH14572P-RELATED"/>
    <property type="match status" value="1"/>
</dbReference>
<proteinExistence type="inferred from homology"/>
<gene>
    <name evidence="5" type="ORF">ALE3EI_1086</name>
</gene>
<dbReference type="PIRSF" id="PIRSF037663">
    <property type="entry name" value="Acetyltransf_GNAT_prd"/>
    <property type="match status" value="1"/>
</dbReference>
<dbReference type="EMBL" id="CP052909">
    <property type="protein sequence ID" value="QNJ97659.1"/>
    <property type="molecule type" value="Genomic_DNA"/>
</dbReference>
<evidence type="ECO:0000256" key="2">
    <source>
        <dbReference type="ARBA" id="ARBA00022679"/>
    </source>
</evidence>
<feature type="domain" description="N-acetyltransferase" evidence="4">
    <location>
        <begin position="3"/>
        <end position="152"/>
    </location>
</feature>
<accession>A0A7G8PTJ3</accession>
<evidence type="ECO:0000313" key="5">
    <source>
        <dbReference type="EMBL" id="QNJ97659.1"/>
    </source>
</evidence>
<dbReference type="Proteomes" id="UP000515514">
    <property type="component" value="Chromosome"/>
</dbReference>
<evidence type="ECO:0000313" key="6">
    <source>
        <dbReference type="Proteomes" id="UP000515514"/>
    </source>
</evidence>
<dbReference type="GO" id="GO:0008080">
    <property type="term" value="F:N-acetyltransferase activity"/>
    <property type="evidence" value="ECO:0007669"/>
    <property type="project" value="TreeGrafter"/>
</dbReference>
<dbReference type="InterPro" id="IPR016181">
    <property type="entry name" value="Acyl_CoA_acyltransferase"/>
</dbReference>
<dbReference type="PANTHER" id="PTHR10545">
    <property type="entry name" value="DIAMINE N-ACETYLTRANSFERASE"/>
    <property type="match status" value="1"/>
</dbReference>
<comment type="similarity">
    <text evidence="1">Belongs to the acetyltransferase family.</text>
</comment>
<dbReference type="Pfam" id="PF00583">
    <property type="entry name" value="Acetyltransf_1"/>
    <property type="match status" value="1"/>
</dbReference>
<dbReference type="AlphaFoldDB" id="A0A7G8PTJ3"/>
<dbReference type="Gene3D" id="3.40.630.30">
    <property type="match status" value="1"/>
</dbReference>
<dbReference type="SUPFAM" id="SSF55729">
    <property type="entry name" value="Acyl-CoA N-acyltransferases (Nat)"/>
    <property type="match status" value="1"/>
</dbReference>